<dbReference type="PANTHER" id="PTHR47027:SF20">
    <property type="entry name" value="REVERSE TRANSCRIPTASE-LIKE PROTEIN WITH RNA-DIRECTED DNA POLYMERASE DOMAIN"/>
    <property type="match status" value="1"/>
</dbReference>
<evidence type="ECO:0000256" key="1">
    <source>
        <dbReference type="SAM" id="Phobius"/>
    </source>
</evidence>
<keyword evidence="1" id="KW-0812">Transmembrane</keyword>
<dbReference type="EMBL" id="HBGY01003082">
    <property type="protein sequence ID" value="CAD9559201.1"/>
    <property type="molecule type" value="Transcribed_RNA"/>
</dbReference>
<reference evidence="2" key="1">
    <citation type="submission" date="2021-01" db="EMBL/GenBank/DDBJ databases">
        <authorList>
            <person name="Corre E."/>
            <person name="Pelletier E."/>
            <person name="Niang G."/>
            <person name="Scheremetjew M."/>
            <person name="Finn R."/>
            <person name="Kale V."/>
            <person name="Holt S."/>
            <person name="Cochrane G."/>
            <person name="Meng A."/>
            <person name="Brown T."/>
            <person name="Cohen L."/>
        </authorList>
    </citation>
    <scope>NUCLEOTIDE SEQUENCE</scope>
    <source>
        <strain evidence="2">B650</strain>
    </source>
</reference>
<name>A0A7S2JVW9_9STRA</name>
<evidence type="ECO:0000313" key="2">
    <source>
        <dbReference type="EMBL" id="CAD9559201.1"/>
    </source>
</evidence>
<accession>A0A7S2JVW9</accession>
<gene>
    <name evidence="2" type="ORF">LDAN0321_LOCUS1956</name>
</gene>
<dbReference type="AlphaFoldDB" id="A0A7S2JVW9"/>
<dbReference type="PANTHER" id="PTHR47027">
    <property type="entry name" value="REVERSE TRANSCRIPTASE DOMAIN-CONTAINING PROTEIN"/>
    <property type="match status" value="1"/>
</dbReference>
<sequence length="128" mass="14709">MYFPSNSTIKECKEFYKNLHNESNDMHSLEEFTADKWADFDLLGVEGEYISFTNQFCYLGTIISSDLTDDADISRRIQQASKAFGSLSAGVFCNRKHLNPNIRRRLFSAIVINLLLWGCETWALTSKH</sequence>
<evidence type="ECO:0008006" key="3">
    <source>
        <dbReference type="Google" id="ProtNLM"/>
    </source>
</evidence>
<feature type="transmembrane region" description="Helical" evidence="1">
    <location>
        <begin position="106"/>
        <end position="125"/>
    </location>
</feature>
<proteinExistence type="predicted"/>
<organism evidence="2">
    <name type="scientific">Leptocylindrus danicus</name>
    <dbReference type="NCBI Taxonomy" id="163516"/>
    <lineage>
        <taxon>Eukaryota</taxon>
        <taxon>Sar</taxon>
        <taxon>Stramenopiles</taxon>
        <taxon>Ochrophyta</taxon>
        <taxon>Bacillariophyta</taxon>
        <taxon>Coscinodiscophyceae</taxon>
        <taxon>Chaetocerotophycidae</taxon>
        <taxon>Leptocylindrales</taxon>
        <taxon>Leptocylindraceae</taxon>
        <taxon>Leptocylindrus</taxon>
    </lineage>
</organism>
<keyword evidence="1" id="KW-1133">Transmembrane helix</keyword>
<protein>
    <recommendedName>
        <fullName evidence="3">Reverse transcriptase domain-containing protein</fullName>
    </recommendedName>
</protein>
<keyword evidence="1" id="KW-0472">Membrane</keyword>